<evidence type="ECO:0000259" key="3">
    <source>
        <dbReference type="Pfam" id="PF07167"/>
    </source>
</evidence>
<dbReference type="RefSeq" id="WP_058499509.1">
    <property type="nucleotide sequence ID" value="NZ_CAAAHW010000021.1"/>
</dbReference>
<dbReference type="Pfam" id="PF12551">
    <property type="entry name" value="PHBC_N"/>
    <property type="match status" value="1"/>
</dbReference>
<keyword evidence="1 6" id="KW-0808">Transferase</keyword>
<dbReference type="PANTHER" id="PTHR36837:SF5">
    <property type="entry name" value="POLY-3-HYDROXYBUTYRATE SYNTHASE"/>
    <property type="match status" value="1"/>
</dbReference>
<gene>
    <name evidence="6" type="primary">phbC_4</name>
    <name evidence="5" type="synonym">phbC_2</name>
    <name evidence="5" type="ORF">Lgra_2391</name>
    <name evidence="6" type="ORF">NCTC12388_02371</name>
</gene>
<keyword evidence="7" id="KW-1185">Reference proteome</keyword>
<evidence type="ECO:0000259" key="4">
    <source>
        <dbReference type="Pfam" id="PF12551"/>
    </source>
</evidence>
<dbReference type="PANTHER" id="PTHR36837">
    <property type="entry name" value="POLY(3-HYDROXYALKANOATE) POLYMERASE SUBUNIT PHAC"/>
    <property type="match status" value="1"/>
</dbReference>
<evidence type="ECO:0000313" key="5">
    <source>
        <dbReference type="EMBL" id="KTD09156.1"/>
    </source>
</evidence>
<dbReference type="STRING" id="45066.Lgra_2391"/>
<dbReference type="InterPro" id="IPR029058">
    <property type="entry name" value="AB_hydrolase_fold"/>
</dbReference>
<dbReference type="GO" id="GO:0042619">
    <property type="term" value="P:poly-hydroxybutyrate biosynthetic process"/>
    <property type="evidence" value="ECO:0007669"/>
    <property type="project" value="InterPro"/>
</dbReference>
<feature type="domain" description="Poly-beta-hydroxybutyrate polymerase N-terminal" evidence="4">
    <location>
        <begin position="49"/>
        <end position="83"/>
    </location>
</feature>
<dbReference type="InterPro" id="IPR022211">
    <property type="entry name" value="PHBC_N"/>
</dbReference>
<feature type="domain" description="Poly-beta-hydroxybutyrate polymerase N-terminal" evidence="3">
    <location>
        <begin position="113"/>
        <end position="282"/>
    </location>
</feature>
<evidence type="ECO:0000313" key="7">
    <source>
        <dbReference type="Proteomes" id="UP000054691"/>
    </source>
</evidence>
<dbReference type="EMBL" id="LNYE01000023">
    <property type="protein sequence ID" value="KTD09156.1"/>
    <property type="molecule type" value="Genomic_DNA"/>
</dbReference>
<dbReference type="EC" id="2.3.1.-" evidence="6"/>
<name>A0A378JDU7_9GAMM</name>
<dbReference type="Proteomes" id="UP000254476">
    <property type="component" value="Unassembled WGS sequence"/>
</dbReference>
<dbReference type="EMBL" id="UGOB01000001">
    <property type="protein sequence ID" value="STX45629.1"/>
    <property type="molecule type" value="Genomic_DNA"/>
</dbReference>
<reference evidence="5 7" key="1">
    <citation type="submission" date="2015-11" db="EMBL/GenBank/DDBJ databases">
        <title>Genomic analysis of 38 Legionella species identifies large and diverse effector repertoires.</title>
        <authorList>
            <person name="Burstein D."/>
            <person name="Amaro F."/>
            <person name="Zusman T."/>
            <person name="Lifshitz Z."/>
            <person name="Cohen O."/>
            <person name="Gilbert J.A."/>
            <person name="Pupko T."/>
            <person name="Shuman H.A."/>
            <person name="Segal G."/>
        </authorList>
    </citation>
    <scope>NUCLEOTIDE SEQUENCE [LARGE SCALE GENOMIC DNA]</scope>
    <source>
        <strain evidence="5 7">Lyon 8420412</strain>
    </source>
</reference>
<evidence type="ECO:0000313" key="8">
    <source>
        <dbReference type="Proteomes" id="UP000254476"/>
    </source>
</evidence>
<dbReference type="InterPro" id="IPR051321">
    <property type="entry name" value="PHA/PHB_synthase"/>
</dbReference>
<sequence length="599" mass="68653">MAIKGLVKKNTATQTDKKKQADSETKTVNTQNYSDYINKVDDFFYYINKLYQANLGKITMGMSPAVIGTAHCAWLLQLAQSPGHLFALAFYPIMHTPEFFTHLIYEKQPAQGKDVRFHKDNWQLIPWRFYAEVFLQIEDWWRHATTKVPGLSHRSERTVSFCIRQLLDALSPSNFVMSNPDLFNETIRSGGVNLIQGTQIAFDHLLRRLAGLPPPGAEKFKPGKNVAITAGKVVFTNHLIELIQYKPKTNIVFKEPILIVPAWIMKYYILDLSPRNSLVKWLVEQGHTVFIISWRNPDENDAELGMDDYYRQGAMAAIDAVNHILPQTKIHLMGYCLGGTLAMIVAAAMAKNKDNRLKSLSLLAAQGDFTKAGELMLFINESEINFLKNMMWEKGYLDPKHMAGSFQMLRTYDLIWSKMIDDYMTGTKRGMIDLLAWNADATRMPYKMHTEYLDKLFLHNEFAEGHFRVEDEIVAPSNVHLPIFAVSTDNDHIAPWESVYKIHLMMHTDITFVLTNGGHNAGIVSEPNHPRRFYFIHENKKNMPYIGPKKWLNKAEKKEGSWWIAWHDWLVNNSSQKLVPPPDIDSSLPDAPGSYVMQK</sequence>
<dbReference type="Pfam" id="PF07167">
    <property type="entry name" value="PhaC_N"/>
    <property type="match status" value="1"/>
</dbReference>
<dbReference type="Proteomes" id="UP000054691">
    <property type="component" value="Unassembled WGS sequence"/>
</dbReference>
<accession>A0A378JDU7</accession>
<dbReference type="AlphaFoldDB" id="A0A378JDU7"/>
<evidence type="ECO:0000256" key="2">
    <source>
        <dbReference type="ARBA" id="ARBA00023315"/>
    </source>
</evidence>
<dbReference type="GO" id="GO:0016746">
    <property type="term" value="F:acyltransferase activity"/>
    <property type="evidence" value="ECO:0007669"/>
    <property type="project" value="UniProtKB-KW"/>
</dbReference>
<protein>
    <submittedName>
        <fullName evidence="6">PHA synthase</fullName>
        <ecNumber evidence="6">2.3.1.-</ecNumber>
    </submittedName>
</protein>
<dbReference type="SUPFAM" id="SSF53474">
    <property type="entry name" value="alpha/beta-Hydrolases"/>
    <property type="match status" value="1"/>
</dbReference>
<organism evidence="6 8">
    <name type="scientific">Legionella gratiana</name>
    <dbReference type="NCBI Taxonomy" id="45066"/>
    <lineage>
        <taxon>Bacteria</taxon>
        <taxon>Pseudomonadati</taxon>
        <taxon>Pseudomonadota</taxon>
        <taxon>Gammaproteobacteria</taxon>
        <taxon>Legionellales</taxon>
        <taxon>Legionellaceae</taxon>
        <taxon>Legionella</taxon>
    </lineage>
</organism>
<keyword evidence="2 6" id="KW-0012">Acyltransferase</keyword>
<proteinExistence type="predicted"/>
<dbReference type="InterPro" id="IPR010941">
    <property type="entry name" value="PhaC_N"/>
</dbReference>
<dbReference type="OrthoDB" id="7208816at2"/>
<dbReference type="Gene3D" id="3.40.50.1820">
    <property type="entry name" value="alpha/beta hydrolase"/>
    <property type="match status" value="1"/>
</dbReference>
<evidence type="ECO:0000256" key="1">
    <source>
        <dbReference type="ARBA" id="ARBA00022679"/>
    </source>
</evidence>
<evidence type="ECO:0000313" key="6">
    <source>
        <dbReference type="EMBL" id="STX45629.1"/>
    </source>
</evidence>
<reference evidence="6 8" key="2">
    <citation type="submission" date="2018-06" db="EMBL/GenBank/DDBJ databases">
        <authorList>
            <consortium name="Pathogen Informatics"/>
            <person name="Doyle S."/>
        </authorList>
    </citation>
    <scope>NUCLEOTIDE SEQUENCE [LARGE SCALE GENOMIC DNA]</scope>
    <source>
        <strain evidence="6 8">NCTC12388</strain>
    </source>
</reference>